<dbReference type="AlphaFoldDB" id="B6XXD6"/>
<gene>
    <name evidence="1" type="ORF">BIFCAT_01810</name>
</gene>
<proteinExistence type="predicted"/>
<organism evidence="1 2">
    <name type="scientific">Bifidobacterium catenulatum DSM 16992 = JCM 1194 = LMG 11043</name>
    <dbReference type="NCBI Taxonomy" id="566552"/>
    <lineage>
        <taxon>Bacteria</taxon>
        <taxon>Bacillati</taxon>
        <taxon>Actinomycetota</taxon>
        <taxon>Actinomycetes</taxon>
        <taxon>Bifidobacteriales</taxon>
        <taxon>Bifidobacteriaceae</taxon>
        <taxon>Bifidobacterium</taxon>
    </lineage>
</organism>
<comment type="caution">
    <text evidence="1">The sequence shown here is derived from an EMBL/GenBank/DDBJ whole genome shotgun (WGS) entry which is preliminary data.</text>
</comment>
<reference evidence="1 2" key="1">
    <citation type="submission" date="2008-10" db="EMBL/GenBank/DDBJ databases">
        <title>Draft genome sequence of Bifidobacterium catenulatum (DSM 16992).</title>
        <authorList>
            <person name="Sudarsanam P."/>
            <person name="Ley R."/>
            <person name="Guruge J."/>
            <person name="Turnbaugh P.J."/>
            <person name="Mahowald M."/>
            <person name="Liep D."/>
            <person name="Gordon J."/>
        </authorList>
    </citation>
    <scope>NUCLEOTIDE SEQUENCE [LARGE SCALE GENOMIC DNA]</scope>
    <source>
        <strain evidence="1 2">DSM 16992</strain>
    </source>
</reference>
<accession>B6XXD6</accession>
<name>B6XXD6_9BIFI</name>
<dbReference type="EMBL" id="ABXY01000026">
    <property type="protein sequence ID" value="EEB20727.1"/>
    <property type="molecule type" value="Genomic_DNA"/>
</dbReference>
<evidence type="ECO:0000313" key="1">
    <source>
        <dbReference type="EMBL" id="EEB20727.1"/>
    </source>
</evidence>
<dbReference type="Proteomes" id="UP000003882">
    <property type="component" value="Unassembled WGS sequence"/>
</dbReference>
<protein>
    <submittedName>
        <fullName evidence="1">Uncharacterized protein</fullName>
    </submittedName>
</protein>
<reference evidence="1 2" key="2">
    <citation type="submission" date="2008-10" db="EMBL/GenBank/DDBJ databases">
        <authorList>
            <person name="Fulton L."/>
            <person name="Clifton S."/>
            <person name="Fulton B."/>
            <person name="Xu J."/>
            <person name="Minx P."/>
            <person name="Pepin K.H."/>
            <person name="Johnson M."/>
            <person name="Bhonagiri V."/>
            <person name="Nash W.E."/>
            <person name="Mardis E.R."/>
            <person name="Wilson R.K."/>
        </authorList>
    </citation>
    <scope>NUCLEOTIDE SEQUENCE [LARGE SCALE GENOMIC DNA]</scope>
    <source>
        <strain evidence="1 2">DSM 16992</strain>
    </source>
</reference>
<evidence type="ECO:0000313" key="2">
    <source>
        <dbReference type="Proteomes" id="UP000003882"/>
    </source>
</evidence>
<sequence>MTLLPCNNPQQSLHPRFTVPTITSYQNIRTIVRLLVLFHT</sequence>